<keyword evidence="6" id="KW-0678">Repressor</keyword>
<evidence type="ECO:0000313" key="12">
    <source>
        <dbReference type="EMBL" id="PWR21663.1"/>
    </source>
</evidence>
<dbReference type="Pfam" id="PF01475">
    <property type="entry name" value="FUR"/>
    <property type="match status" value="1"/>
</dbReference>
<keyword evidence="9" id="KW-0805">Transcription regulation</keyword>
<evidence type="ECO:0000256" key="3">
    <source>
        <dbReference type="ARBA" id="ARBA00011738"/>
    </source>
</evidence>
<dbReference type="OrthoDB" id="8659436at2"/>
<evidence type="ECO:0000256" key="4">
    <source>
        <dbReference type="ARBA" id="ARBA00020910"/>
    </source>
</evidence>
<keyword evidence="5" id="KW-0963">Cytoplasm</keyword>
<name>A0A317E8P3_9PROT</name>
<keyword evidence="10" id="KW-0238">DNA-binding</keyword>
<evidence type="ECO:0000256" key="8">
    <source>
        <dbReference type="ARBA" id="ARBA00022833"/>
    </source>
</evidence>
<evidence type="ECO:0000313" key="13">
    <source>
        <dbReference type="Proteomes" id="UP000246077"/>
    </source>
</evidence>
<dbReference type="GO" id="GO:0003700">
    <property type="term" value="F:DNA-binding transcription factor activity"/>
    <property type="evidence" value="ECO:0007669"/>
    <property type="project" value="InterPro"/>
</dbReference>
<organism evidence="12 13">
    <name type="scientific">Zavarzinia compransoris</name>
    <dbReference type="NCBI Taxonomy" id="1264899"/>
    <lineage>
        <taxon>Bacteria</taxon>
        <taxon>Pseudomonadati</taxon>
        <taxon>Pseudomonadota</taxon>
        <taxon>Alphaproteobacteria</taxon>
        <taxon>Rhodospirillales</taxon>
        <taxon>Zavarziniaceae</taxon>
        <taxon>Zavarzinia</taxon>
    </lineage>
</organism>
<proteinExistence type="inferred from homology"/>
<comment type="caution">
    <text evidence="12">The sequence shown here is derived from an EMBL/GenBank/DDBJ whole genome shotgun (WGS) entry which is preliminary data.</text>
</comment>
<dbReference type="GO" id="GO:1900376">
    <property type="term" value="P:regulation of secondary metabolite biosynthetic process"/>
    <property type="evidence" value="ECO:0007669"/>
    <property type="project" value="TreeGrafter"/>
</dbReference>
<sequence>MRVRIGRRAAAVSKTLSPIETLCAERGLHLGKKRRILIRLLEEMDDHPCADEVYARAIAVDSRIGIATVYRTLALFEEEGILVRRDFGDKRARYEVARKPPHHHMIDVENGRIIEFEDDQIHALLERIAARGGYRLIGTRLELFVAPADSRAAPGTSPSDAPKPFD</sequence>
<protein>
    <recommendedName>
        <fullName evidence="4">Ferric uptake regulation protein</fullName>
    </recommendedName>
</protein>
<dbReference type="RefSeq" id="WP_109920308.1">
    <property type="nucleotide sequence ID" value="NZ_QGLF01000002.1"/>
</dbReference>
<keyword evidence="11" id="KW-0804">Transcription</keyword>
<gene>
    <name evidence="12" type="ORF">DKG75_06585</name>
</gene>
<evidence type="ECO:0000256" key="6">
    <source>
        <dbReference type="ARBA" id="ARBA00022491"/>
    </source>
</evidence>
<dbReference type="Gene3D" id="1.10.10.10">
    <property type="entry name" value="Winged helix-like DNA-binding domain superfamily/Winged helix DNA-binding domain"/>
    <property type="match status" value="1"/>
</dbReference>
<evidence type="ECO:0000256" key="1">
    <source>
        <dbReference type="ARBA" id="ARBA00004496"/>
    </source>
</evidence>
<dbReference type="EMBL" id="QGLF01000002">
    <property type="protein sequence ID" value="PWR21663.1"/>
    <property type="molecule type" value="Genomic_DNA"/>
</dbReference>
<dbReference type="GO" id="GO:0008270">
    <property type="term" value="F:zinc ion binding"/>
    <property type="evidence" value="ECO:0007669"/>
    <property type="project" value="TreeGrafter"/>
</dbReference>
<dbReference type="AlphaFoldDB" id="A0A317E8P3"/>
<dbReference type="PANTHER" id="PTHR33202:SF2">
    <property type="entry name" value="FERRIC UPTAKE REGULATION PROTEIN"/>
    <property type="match status" value="1"/>
</dbReference>
<dbReference type="InterPro" id="IPR043135">
    <property type="entry name" value="Fur_C"/>
</dbReference>
<evidence type="ECO:0000256" key="11">
    <source>
        <dbReference type="ARBA" id="ARBA00023163"/>
    </source>
</evidence>
<evidence type="ECO:0000256" key="5">
    <source>
        <dbReference type="ARBA" id="ARBA00022490"/>
    </source>
</evidence>
<keyword evidence="7" id="KW-0479">Metal-binding</keyword>
<dbReference type="GO" id="GO:0045892">
    <property type="term" value="P:negative regulation of DNA-templated transcription"/>
    <property type="evidence" value="ECO:0007669"/>
    <property type="project" value="TreeGrafter"/>
</dbReference>
<dbReference type="GO" id="GO:0000976">
    <property type="term" value="F:transcription cis-regulatory region binding"/>
    <property type="evidence" value="ECO:0007669"/>
    <property type="project" value="TreeGrafter"/>
</dbReference>
<dbReference type="Proteomes" id="UP000246077">
    <property type="component" value="Unassembled WGS sequence"/>
</dbReference>
<evidence type="ECO:0000256" key="10">
    <source>
        <dbReference type="ARBA" id="ARBA00023125"/>
    </source>
</evidence>
<comment type="subcellular location">
    <subcellularLocation>
        <location evidence="1">Cytoplasm</location>
    </subcellularLocation>
</comment>
<reference evidence="13" key="1">
    <citation type="submission" date="2018-05" db="EMBL/GenBank/DDBJ databases">
        <title>Zavarzinia sp. HR-AS.</title>
        <authorList>
            <person name="Lee Y."/>
            <person name="Jeon C.O."/>
        </authorList>
    </citation>
    <scope>NUCLEOTIDE SEQUENCE [LARGE SCALE GENOMIC DNA]</scope>
    <source>
        <strain evidence="13">DSM 1231</strain>
    </source>
</reference>
<evidence type="ECO:0000256" key="7">
    <source>
        <dbReference type="ARBA" id="ARBA00022723"/>
    </source>
</evidence>
<dbReference type="SUPFAM" id="SSF46785">
    <property type="entry name" value="Winged helix' DNA-binding domain"/>
    <property type="match status" value="1"/>
</dbReference>
<comment type="similarity">
    <text evidence="2">Belongs to the Fur family.</text>
</comment>
<dbReference type="Gene3D" id="3.30.1490.190">
    <property type="match status" value="1"/>
</dbReference>
<dbReference type="CDD" id="cd07153">
    <property type="entry name" value="Fur_like"/>
    <property type="match status" value="1"/>
</dbReference>
<dbReference type="GO" id="GO:0005829">
    <property type="term" value="C:cytosol"/>
    <property type="evidence" value="ECO:0007669"/>
    <property type="project" value="TreeGrafter"/>
</dbReference>
<dbReference type="InterPro" id="IPR002481">
    <property type="entry name" value="FUR"/>
</dbReference>
<accession>A0A317E8P3</accession>
<dbReference type="PANTHER" id="PTHR33202">
    <property type="entry name" value="ZINC UPTAKE REGULATION PROTEIN"/>
    <property type="match status" value="1"/>
</dbReference>
<dbReference type="InterPro" id="IPR036388">
    <property type="entry name" value="WH-like_DNA-bd_sf"/>
</dbReference>
<keyword evidence="8" id="KW-0862">Zinc</keyword>
<comment type="subunit">
    <text evidence="3">Homodimer.</text>
</comment>
<keyword evidence="13" id="KW-1185">Reference proteome</keyword>
<evidence type="ECO:0000256" key="2">
    <source>
        <dbReference type="ARBA" id="ARBA00007957"/>
    </source>
</evidence>
<evidence type="ECO:0000256" key="9">
    <source>
        <dbReference type="ARBA" id="ARBA00023015"/>
    </source>
</evidence>
<dbReference type="InterPro" id="IPR036390">
    <property type="entry name" value="WH_DNA-bd_sf"/>
</dbReference>